<organism evidence="1 2">
    <name type="scientific">Anas platyrhynchos</name>
    <name type="common">Mallard</name>
    <name type="synonym">Anas boschas</name>
    <dbReference type="NCBI Taxonomy" id="8839"/>
    <lineage>
        <taxon>Eukaryota</taxon>
        <taxon>Metazoa</taxon>
        <taxon>Chordata</taxon>
        <taxon>Craniata</taxon>
        <taxon>Vertebrata</taxon>
        <taxon>Euteleostomi</taxon>
        <taxon>Archelosauria</taxon>
        <taxon>Archosauria</taxon>
        <taxon>Dinosauria</taxon>
        <taxon>Saurischia</taxon>
        <taxon>Theropoda</taxon>
        <taxon>Coelurosauria</taxon>
        <taxon>Aves</taxon>
        <taxon>Neognathae</taxon>
        <taxon>Galloanserae</taxon>
        <taxon>Anseriformes</taxon>
        <taxon>Anatidae</taxon>
        <taxon>Anatinae</taxon>
        <taxon>Anas</taxon>
    </lineage>
</organism>
<dbReference type="EMBL" id="KB742395">
    <property type="protein sequence ID" value="EOB09064.1"/>
    <property type="molecule type" value="Genomic_DNA"/>
</dbReference>
<sequence length="609" mass="67988">MKANRQLSTSPNSPVNFINKVQLRRNAQTRGCNFKLSRALLLPKFSKADMNRFGIRCDLVFHFIDLFNTHMGTTPTRRELTEKCKGDPLKTAAANCITAKEFTISFYTICLPIAYQEKVYSTLLFALDRQPLRAFINSHLDISYLHQIAHEEAGQLGSADLNELHTDLLLPPNRMDTAPDHSKQPSSYKGARIGLWAIPEVGDDEGQRLRKCTDRSYVRRRGLEGRGAGGKCHCRYCFTRRQYWRVGEEAKESSSTVLPARVSSLRVSFAARGFCPRMCILAESRLPRPPLELMLNKVWEALLHAHNMSNVSTGSHQLPIRLRDGVMNVHEACMKFSVLAIKTLPSTSSHISRVQAFRKLSGAIYNTNLGCGEHLVKALQERRPCCKIYLLVLVLNVRAYPAIVDKYQISFRGEKWQQVIITVETNQEMLDAVWWGLPIACPNHQAMGETSQNNFPLKIDPCWKSKHCGFPAQAVLAGSSSQGFLWEIRGNPCNLSKHLADVKSVPCSAPSAVPPHSERIMDKTSVQENTTKNSSLKYSCRVHSCTCCAAGEKVSGDTATTVVLGSCRCPSYRCILQAFKCLTGGFTCTMLSQYPVCTEVKLSDAFASI</sequence>
<evidence type="ECO:0000313" key="2">
    <source>
        <dbReference type="Proteomes" id="UP000296049"/>
    </source>
</evidence>
<protein>
    <submittedName>
        <fullName evidence="1">Uncharacterized protein</fullName>
    </submittedName>
</protein>
<gene>
    <name evidence="1" type="ORF">Anapl_10581</name>
</gene>
<proteinExistence type="predicted"/>
<dbReference type="Proteomes" id="UP000296049">
    <property type="component" value="Unassembled WGS sequence"/>
</dbReference>
<accession>R0LTD8</accession>
<dbReference type="AlphaFoldDB" id="R0LTD8"/>
<name>R0LTD8_ANAPL</name>
<evidence type="ECO:0000313" key="1">
    <source>
        <dbReference type="EMBL" id="EOB09064.1"/>
    </source>
</evidence>
<reference evidence="2" key="1">
    <citation type="journal article" date="2013" name="Nat. Genet.">
        <title>The duck genome and transcriptome provide insight into an avian influenza virus reservoir species.</title>
        <authorList>
            <person name="Huang Y."/>
            <person name="Li Y."/>
            <person name="Burt D.W."/>
            <person name="Chen H."/>
            <person name="Zhang Y."/>
            <person name="Qian W."/>
            <person name="Kim H."/>
            <person name="Gan S."/>
            <person name="Zhao Y."/>
            <person name="Li J."/>
            <person name="Yi K."/>
            <person name="Feng H."/>
            <person name="Zhu P."/>
            <person name="Li B."/>
            <person name="Liu Q."/>
            <person name="Fairley S."/>
            <person name="Magor K.E."/>
            <person name="Du Z."/>
            <person name="Hu X."/>
            <person name="Goodman L."/>
            <person name="Tafer H."/>
            <person name="Vignal A."/>
            <person name="Lee T."/>
            <person name="Kim K.W."/>
            <person name="Sheng Z."/>
            <person name="An Y."/>
            <person name="Searle S."/>
            <person name="Herrero J."/>
            <person name="Groenen M.A."/>
            <person name="Crooijmans R.P."/>
            <person name="Faraut T."/>
            <person name="Cai Q."/>
            <person name="Webster R.G."/>
            <person name="Aldridge J.R."/>
            <person name="Warren W.C."/>
            <person name="Bartschat S."/>
            <person name="Kehr S."/>
            <person name="Marz M."/>
            <person name="Stadler P.F."/>
            <person name="Smith J."/>
            <person name="Kraus R.H."/>
            <person name="Zhao Y."/>
            <person name="Ren L."/>
            <person name="Fei J."/>
            <person name="Morisson M."/>
            <person name="Kaiser P."/>
            <person name="Griffin D.K."/>
            <person name="Rao M."/>
            <person name="Pitel F."/>
            <person name="Wang J."/>
            <person name="Li N."/>
        </authorList>
    </citation>
    <scope>NUCLEOTIDE SEQUENCE [LARGE SCALE GENOMIC DNA]</scope>
</reference>
<keyword evidence="2" id="KW-1185">Reference proteome</keyword>